<dbReference type="InterPro" id="IPR007431">
    <property type="entry name" value="ACP_PD"/>
</dbReference>
<reference evidence="5 6" key="1">
    <citation type="submission" date="2019-01" db="EMBL/GenBank/DDBJ databases">
        <title>Pseudolysobacter antarctica gen. nov., sp. nov., isolated from Fildes Peninsula, Antarctica.</title>
        <authorList>
            <person name="Wei Z."/>
            <person name="Peng F."/>
        </authorList>
    </citation>
    <scope>NUCLEOTIDE SEQUENCE [LARGE SCALE GENOMIC DNA]</scope>
    <source>
        <strain evidence="5 6">AQ6-296</strain>
    </source>
</reference>
<dbReference type="KEGG" id="xbc:ELE36_19175"/>
<dbReference type="PIRSF" id="PIRSF011489">
    <property type="entry name" value="DUF479"/>
    <property type="match status" value="1"/>
</dbReference>
<evidence type="ECO:0000256" key="4">
    <source>
        <dbReference type="ARBA" id="ARBA00023160"/>
    </source>
</evidence>
<keyword evidence="4" id="KW-0275">Fatty acid biosynthesis</keyword>
<keyword evidence="2" id="KW-0378">Hydrolase</keyword>
<sequence length="204" mass="22576">MNYLAHTLLAGSDPQLQLGGVLGDFWRGAPDPAWPPGLRAGVILHRHIDTFTDAHALLVEARALFVPPQRRYAGILLDVYFDHLLARDFSRYSDQPLAPFSTRMMSLLRESQQQMPLPMQRFIRYIGAHDGLAAYADPQVIVDVLCGIGHRLKHANPLAESAAPLFALAAPLSELFAAFFPILMQFAAGERVRLLQLEAAIPKS</sequence>
<proteinExistence type="predicted"/>
<dbReference type="GO" id="GO:0006633">
    <property type="term" value="P:fatty acid biosynthetic process"/>
    <property type="evidence" value="ECO:0007669"/>
    <property type="project" value="UniProtKB-KW"/>
</dbReference>
<dbReference type="OrthoDB" id="8442777at2"/>
<dbReference type="Pfam" id="PF04336">
    <property type="entry name" value="ACP_PD"/>
    <property type="match status" value="1"/>
</dbReference>
<dbReference type="AlphaFoldDB" id="A0A411HPH4"/>
<evidence type="ECO:0000256" key="2">
    <source>
        <dbReference type="ARBA" id="ARBA00022801"/>
    </source>
</evidence>
<evidence type="ECO:0000313" key="6">
    <source>
        <dbReference type="Proteomes" id="UP000291562"/>
    </source>
</evidence>
<protein>
    <submittedName>
        <fullName evidence="5">DUF479 domain-containing protein</fullName>
    </submittedName>
</protein>
<keyword evidence="6" id="KW-1185">Reference proteome</keyword>
<gene>
    <name evidence="5" type="ORF">ELE36_19175</name>
</gene>
<name>A0A411HPH4_9GAMM</name>
<dbReference type="PANTHER" id="PTHR38764">
    <property type="entry name" value="ACYL CARRIER PROTEIN PHOSPHODIESTERASE"/>
    <property type="match status" value="1"/>
</dbReference>
<evidence type="ECO:0000256" key="3">
    <source>
        <dbReference type="ARBA" id="ARBA00023098"/>
    </source>
</evidence>
<keyword evidence="3" id="KW-0443">Lipid metabolism</keyword>
<organism evidence="5 6">
    <name type="scientific">Pseudolysobacter antarcticus</name>
    <dbReference type="NCBI Taxonomy" id="2511995"/>
    <lineage>
        <taxon>Bacteria</taxon>
        <taxon>Pseudomonadati</taxon>
        <taxon>Pseudomonadota</taxon>
        <taxon>Gammaproteobacteria</taxon>
        <taxon>Lysobacterales</taxon>
        <taxon>Rhodanobacteraceae</taxon>
        <taxon>Pseudolysobacter</taxon>
    </lineage>
</organism>
<keyword evidence="1" id="KW-0444">Lipid biosynthesis</keyword>
<accession>A0A411HPH4</accession>
<dbReference type="RefSeq" id="WP_129836176.1">
    <property type="nucleotide sequence ID" value="NZ_CP035704.1"/>
</dbReference>
<dbReference type="GO" id="GO:0008770">
    <property type="term" value="F:[acyl-carrier-protein] phosphodiesterase activity"/>
    <property type="evidence" value="ECO:0007669"/>
    <property type="project" value="InterPro"/>
</dbReference>
<dbReference type="Proteomes" id="UP000291562">
    <property type="component" value="Chromosome"/>
</dbReference>
<evidence type="ECO:0000313" key="5">
    <source>
        <dbReference type="EMBL" id="QBB72320.1"/>
    </source>
</evidence>
<keyword evidence="4" id="KW-0276">Fatty acid metabolism</keyword>
<evidence type="ECO:0000256" key="1">
    <source>
        <dbReference type="ARBA" id="ARBA00022516"/>
    </source>
</evidence>
<dbReference type="PANTHER" id="PTHR38764:SF1">
    <property type="entry name" value="ACYL CARRIER PROTEIN PHOSPHODIESTERASE"/>
    <property type="match status" value="1"/>
</dbReference>
<dbReference type="EMBL" id="CP035704">
    <property type="protein sequence ID" value="QBB72320.1"/>
    <property type="molecule type" value="Genomic_DNA"/>
</dbReference>